<dbReference type="RefSeq" id="WP_007183772.1">
    <property type="nucleotide sequence ID" value="NZ_AKGD01000001.1"/>
</dbReference>
<evidence type="ECO:0000313" key="2">
    <source>
        <dbReference type="Proteomes" id="UP000003704"/>
    </source>
</evidence>
<dbReference type="Proteomes" id="UP000003704">
    <property type="component" value="Unassembled WGS sequence"/>
</dbReference>
<accession>I7ZFJ0</accession>
<name>I7ZFJ0_9GAMM</name>
<evidence type="ECO:0000313" key="1">
    <source>
        <dbReference type="EMBL" id="EIT70679.1"/>
    </source>
</evidence>
<comment type="caution">
    <text evidence="1">The sequence shown here is derived from an EMBL/GenBank/DDBJ whole genome shotgun (WGS) entry which is preliminary data.</text>
</comment>
<dbReference type="EMBL" id="AKGD01000001">
    <property type="protein sequence ID" value="EIT70679.1"/>
    <property type="molecule type" value="Genomic_DNA"/>
</dbReference>
<sequence>MNRLLDRLDVPAPLLWIDADDYCERLLANGRAPWTDAAAWLAWQRKGQGLLRSDVVALPVARVIDAWLAAQPTVRSTMGLKNRLLLPLRTLLANEALRVHLVEMIGGLRSSQASTPVVLVLPSPRAWVAIAYRQAFADEPEPEVGADDADSAAVYIADFLRAFGEAGLDGVLLVESAETVPASDDDLSCYGAVFNLAAHYRWACGIELPKTGDFDASALDFVISDEPQTGARRHGHRIAWQSETARAVHFSFITVPADGEPEQVLERLRRLRESA</sequence>
<proteinExistence type="predicted"/>
<protein>
    <submittedName>
        <fullName evidence="1">Uncharacterized protein</fullName>
    </submittedName>
</protein>
<keyword evidence="2" id="KW-1185">Reference proteome</keyword>
<reference evidence="1 2" key="1">
    <citation type="journal article" date="2012" name="J. Bacteriol.">
        <title>Genome Sequence of n-Alkane-Degrading Hydrocarboniphaga effusa Strain AP103T (ATCC BAA-332T).</title>
        <authorList>
            <person name="Chang H.K."/>
            <person name="Zylstra G.J."/>
            <person name="Chae J.C."/>
        </authorList>
    </citation>
    <scope>NUCLEOTIDE SEQUENCE [LARGE SCALE GENOMIC DNA]</scope>
    <source>
        <strain evidence="1 2">AP103</strain>
    </source>
</reference>
<dbReference type="AlphaFoldDB" id="I7ZFJ0"/>
<gene>
    <name evidence="1" type="ORF">WQQ_08160</name>
</gene>
<organism evidence="1 2">
    <name type="scientific">Hydrocarboniphaga effusa AP103</name>
    <dbReference type="NCBI Taxonomy" id="1172194"/>
    <lineage>
        <taxon>Bacteria</taxon>
        <taxon>Pseudomonadati</taxon>
        <taxon>Pseudomonadota</taxon>
        <taxon>Gammaproteobacteria</taxon>
        <taxon>Nevskiales</taxon>
        <taxon>Nevskiaceae</taxon>
        <taxon>Hydrocarboniphaga</taxon>
    </lineage>
</organism>
<dbReference type="OrthoDB" id="9130284at2"/>
<dbReference type="STRING" id="1172194.WQQ_08160"/>